<comment type="pathway">
    <text evidence="2">Phospholipid metabolism; phosphatidylglycerol biosynthesis; phosphatidylglycerol from CDP-diacylglycerol: step 1/2.</text>
</comment>
<dbReference type="InterPro" id="IPR043130">
    <property type="entry name" value="CDP-OH_PTrfase_TM_dom"/>
</dbReference>
<evidence type="ECO:0000256" key="6">
    <source>
        <dbReference type="ARBA" id="ARBA00022516"/>
    </source>
</evidence>
<keyword evidence="6" id="KW-0444">Lipid biosynthesis</keyword>
<evidence type="ECO:0000313" key="17">
    <source>
        <dbReference type="EMBL" id="HGG91937.1"/>
    </source>
</evidence>
<accession>A0A7C3WGD8</accession>
<evidence type="ECO:0000256" key="8">
    <source>
        <dbReference type="ARBA" id="ARBA00022692"/>
    </source>
</evidence>
<keyword evidence="8 16" id="KW-0812">Transmembrane</keyword>
<keyword evidence="13" id="KW-1208">Phospholipid metabolism</keyword>
<dbReference type="GO" id="GO:0008444">
    <property type="term" value="F:CDP-diacylglycerol-glycerol-3-phosphate 3-phosphatidyltransferase activity"/>
    <property type="evidence" value="ECO:0007669"/>
    <property type="project" value="UniProtKB-EC"/>
</dbReference>
<keyword evidence="9 16" id="KW-1133">Transmembrane helix</keyword>
<keyword evidence="12" id="KW-0594">Phospholipid biosynthesis</keyword>
<evidence type="ECO:0000256" key="4">
    <source>
        <dbReference type="ARBA" id="ARBA00013170"/>
    </source>
</evidence>
<feature type="transmembrane region" description="Helical" evidence="16">
    <location>
        <begin position="157"/>
        <end position="179"/>
    </location>
</feature>
<dbReference type="AlphaFoldDB" id="A0A7C3WGD8"/>
<evidence type="ECO:0000256" key="9">
    <source>
        <dbReference type="ARBA" id="ARBA00022989"/>
    </source>
</evidence>
<dbReference type="EC" id="2.7.8.5" evidence="4"/>
<keyword evidence="7 15" id="KW-0808">Transferase</keyword>
<evidence type="ECO:0000256" key="3">
    <source>
        <dbReference type="ARBA" id="ARBA00010441"/>
    </source>
</evidence>
<comment type="similarity">
    <text evidence="3 15">Belongs to the CDP-alcohol phosphatidyltransferase class-I family.</text>
</comment>
<evidence type="ECO:0000256" key="7">
    <source>
        <dbReference type="ARBA" id="ARBA00022679"/>
    </source>
</evidence>
<protein>
    <recommendedName>
        <fullName evidence="5">CDP-diacylglycerol--glycerol-3-phosphate 3-phosphatidyltransferase</fullName>
        <ecNumber evidence="4">2.7.8.5</ecNumber>
    </recommendedName>
</protein>
<dbReference type="InterPro" id="IPR004570">
    <property type="entry name" value="Phosphatidylglycerol_P_synth"/>
</dbReference>
<dbReference type="PANTHER" id="PTHR14269">
    <property type="entry name" value="CDP-DIACYLGLYCEROL--GLYCEROL-3-PHOSPHATE 3-PHOSPHATIDYLTRANSFERASE-RELATED"/>
    <property type="match status" value="1"/>
</dbReference>
<dbReference type="InterPro" id="IPR000462">
    <property type="entry name" value="CDP-OH_P_trans"/>
</dbReference>
<evidence type="ECO:0000256" key="10">
    <source>
        <dbReference type="ARBA" id="ARBA00023098"/>
    </source>
</evidence>
<dbReference type="Gene3D" id="1.20.120.1760">
    <property type="match status" value="1"/>
</dbReference>
<dbReference type="EMBL" id="DSRP01000219">
    <property type="protein sequence ID" value="HGG91937.1"/>
    <property type="molecule type" value="Genomic_DNA"/>
</dbReference>
<dbReference type="Pfam" id="PF01066">
    <property type="entry name" value="CDP-OH_P_transf"/>
    <property type="match status" value="1"/>
</dbReference>
<comment type="caution">
    <text evidence="17">The sequence shown here is derived from an EMBL/GenBank/DDBJ whole genome shotgun (WGS) entry which is preliminary data.</text>
</comment>
<evidence type="ECO:0000256" key="2">
    <source>
        <dbReference type="ARBA" id="ARBA00005042"/>
    </source>
</evidence>
<evidence type="ECO:0000256" key="14">
    <source>
        <dbReference type="ARBA" id="ARBA00048586"/>
    </source>
</evidence>
<keyword evidence="10" id="KW-0443">Lipid metabolism</keyword>
<keyword evidence="11 16" id="KW-0472">Membrane</keyword>
<name>A0A7C3WGD8_9BACT</name>
<feature type="transmembrane region" description="Helical" evidence="16">
    <location>
        <begin position="93"/>
        <end position="115"/>
    </location>
</feature>
<dbReference type="InterPro" id="IPR048254">
    <property type="entry name" value="CDP_ALCOHOL_P_TRANSF_CS"/>
</dbReference>
<proteinExistence type="inferred from homology"/>
<organism evidence="17">
    <name type="scientific">Fundidesulfovibrio putealis</name>
    <dbReference type="NCBI Taxonomy" id="270496"/>
    <lineage>
        <taxon>Bacteria</taxon>
        <taxon>Pseudomonadati</taxon>
        <taxon>Thermodesulfobacteriota</taxon>
        <taxon>Desulfovibrionia</taxon>
        <taxon>Desulfovibrionales</taxon>
        <taxon>Desulfovibrionaceae</taxon>
        <taxon>Fundidesulfovibrio</taxon>
    </lineage>
</organism>
<sequence length="192" mass="20476">MPLGSGNWTIPNALTVARILFTPVFVILFLDGNHLGALSLFFLAGLTDALDGLLARVLDQRSPLGAILDPLADKILLDTSYICLALEGWVPTWLGVAVVSRDLVILAGVALLAFWGQDMRGRIRPSVVSKMTTASQMALVLLAFLHGTASWGGRVEWLVAAMVWVTGALTVASGCHYVIKGLGMFTSGQVQD</sequence>
<comment type="catalytic activity">
    <reaction evidence="14">
        <text>a CDP-1,2-diacyl-sn-glycerol + sn-glycerol 3-phosphate = a 1,2-diacyl-sn-glycero-3-phospho-(1'-sn-glycero-3'-phosphate) + CMP + H(+)</text>
        <dbReference type="Rhea" id="RHEA:12593"/>
        <dbReference type="ChEBI" id="CHEBI:15378"/>
        <dbReference type="ChEBI" id="CHEBI:57597"/>
        <dbReference type="ChEBI" id="CHEBI:58332"/>
        <dbReference type="ChEBI" id="CHEBI:60110"/>
        <dbReference type="ChEBI" id="CHEBI:60377"/>
        <dbReference type="EC" id="2.7.8.5"/>
    </reaction>
</comment>
<dbReference type="PIRSF" id="PIRSF000847">
    <property type="entry name" value="Phos_ph_gly_syn"/>
    <property type="match status" value="1"/>
</dbReference>
<dbReference type="InterPro" id="IPR050324">
    <property type="entry name" value="CDP-alcohol_PTase-I"/>
</dbReference>
<evidence type="ECO:0000256" key="16">
    <source>
        <dbReference type="SAM" id="Phobius"/>
    </source>
</evidence>
<reference evidence="17" key="1">
    <citation type="journal article" date="2020" name="mSystems">
        <title>Genome- and Community-Level Interaction Insights into Carbon Utilization and Element Cycling Functions of Hydrothermarchaeota in Hydrothermal Sediment.</title>
        <authorList>
            <person name="Zhou Z."/>
            <person name="Liu Y."/>
            <person name="Xu W."/>
            <person name="Pan J."/>
            <person name="Luo Z.H."/>
            <person name="Li M."/>
        </authorList>
    </citation>
    <scope>NUCLEOTIDE SEQUENCE [LARGE SCALE GENOMIC DNA]</scope>
    <source>
        <strain evidence="17">SpSt-413</strain>
    </source>
</reference>
<gene>
    <name evidence="17" type="ORF">ENR59_03175</name>
</gene>
<dbReference type="GO" id="GO:0046474">
    <property type="term" value="P:glycerophospholipid biosynthetic process"/>
    <property type="evidence" value="ECO:0007669"/>
    <property type="project" value="TreeGrafter"/>
</dbReference>
<evidence type="ECO:0000256" key="15">
    <source>
        <dbReference type="RuleBase" id="RU003750"/>
    </source>
</evidence>
<dbReference type="PANTHER" id="PTHR14269:SF11">
    <property type="entry name" value="CDP-DIACYLGLYCEROL--GLYCEROL-3-PHOSPHATE 3-PHOSPHATIDYLTRANSFERASE"/>
    <property type="match status" value="1"/>
</dbReference>
<evidence type="ECO:0000256" key="12">
    <source>
        <dbReference type="ARBA" id="ARBA00023209"/>
    </source>
</evidence>
<evidence type="ECO:0000256" key="5">
    <source>
        <dbReference type="ARBA" id="ARBA00014944"/>
    </source>
</evidence>
<evidence type="ECO:0000256" key="13">
    <source>
        <dbReference type="ARBA" id="ARBA00023264"/>
    </source>
</evidence>
<dbReference type="GO" id="GO:0016020">
    <property type="term" value="C:membrane"/>
    <property type="evidence" value="ECO:0007669"/>
    <property type="project" value="UniProtKB-SubCell"/>
</dbReference>
<evidence type="ECO:0000256" key="11">
    <source>
        <dbReference type="ARBA" id="ARBA00023136"/>
    </source>
</evidence>
<comment type="subcellular location">
    <subcellularLocation>
        <location evidence="1">Membrane</location>
        <topology evidence="1">Multi-pass membrane protein</topology>
    </subcellularLocation>
</comment>
<dbReference type="PROSITE" id="PS00379">
    <property type="entry name" value="CDP_ALCOHOL_P_TRANSF"/>
    <property type="match status" value="1"/>
</dbReference>
<evidence type="ECO:0000256" key="1">
    <source>
        <dbReference type="ARBA" id="ARBA00004141"/>
    </source>
</evidence>